<feature type="domain" description="Response regulatory" evidence="2">
    <location>
        <begin position="11"/>
        <end position="126"/>
    </location>
</feature>
<evidence type="ECO:0000259" key="2">
    <source>
        <dbReference type="PROSITE" id="PS50110"/>
    </source>
</evidence>
<evidence type="ECO:0000313" key="3">
    <source>
        <dbReference type="EMBL" id="TLS65474.1"/>
    </source>
</evidence>
<proteinExistence type="predicted"/>
<dbReference type="Gene3D" id="3.40.50.2300">
    <property type="match status" value="1"/>
</dbReference>
<dbReference type="InterPro" id="IPR001789">
    <property type="entry name" value="Sig_transdc_resp-reg_receiver"/>
</dbReference>
<dbReference type="InterPro" id="IPR011006">
    <property type="entry name" value="CheY-like_superfamily"/>
</dbReference>
<accession>A0A5R9GQM3</accession>
<dbReference type="GO" id="GO:0000160">
    <property type="term" value="P:phosphorelay signal transduction system"/>
    <property type="evidence" value="ECO:0007669"/>
    <property type="project" value="InterPro"/>
</dbReference>
<dbReference type="PANTHER" id="PTHR43228:SF1">
    <property type="entry name" value="TWO-COMPONENT RESPONSE REGULATOR ARR22"/>
    <property type="match status" value="1"/>
</dbReference>
<dbReference type="SMART" id="SM00448">
    <property type="entry name" value="REC"/>
    <property type="match status" value="1"/>
</dbReference>
<dbReference type="Pfam" id="PF00072">
    <property type="entry name" value="Response_reg"/>
    <property type="match status" value="1"/>
</dbReference>
<dbReference type="CDD" id="cd17546">
    <property type="entry name" value="REC_hyHK_CKI1_RcsC-like"/>
    <property type="match status" value="1"/>
</dbReference>
<dbReference type="EMBL" id="VBRY01000016">
    <property type="protein sequence ID" value="TLS65474.1"/>
    <property type="molecule type" value="Genomic_DNA"/>
</dbReference>
<evidence type="ECO:0000256" key="1">
    <source>
        <dbReference type="PROSITE-ProRule" id="PRU00169"/>
    </source>
</evidence>
<dbReference type="AlphaFoldDB" id="A0A5R9GQM3"/>
<protein>
    <submittedName>
        <fullName evidence="3">Response regulator</fullName>
    </submittedName>
</protein>
<reference evidence="3 4" key="1">
    <citation type="journal article" date="2019" name="Appl. Environ. Microbiol.">
        <title>Environmental Evidence and Genomic Insight of Iron-oxidizing Bacteria Preference Towards More Corrosion Resistant Stainless Steel at Higher Salinities.</title>
        <authorList>
            <person name="Garrison C.E."/>
            <person name="Price K.A."/>
            <person name="Field E.K."/>
        </authorList>
    </citation>
    <scope>NUCLEOTIDE SEQUENCE [LARGE SCALE GENOMIC DNA]</scope>
    <source>
        <strain evidence="3 4">P3</strain>
    </source>
</reference>
<dbReference type="PROSITE" id="PS50110">
    <property type="entry name" value="RESPONSE_REGULATORY"/>
    <property type="match status" value="1"/>
</dbReference>
<sequence>MVFINSTNAKQALIAEDDDMGRIILARFLDKLGYKVHAVENGKLALDHYHRLCGKIDLLITDLFMPEMNGHELIREIRKINKTLPIIAITGYARPNMLREVQIRNATLFEKPINFQTLRTHLTRLHDQING</sequence>
<evidence type="ECO:0000313" key="4">
    <source>
        <dbReference type="Proteomes" id="UP000306585"/>
    </source>
</evidence>
<dbReference type="SUPFAM" id="SSF52172">
    <property type="entry name" value="CheY-like"/>
    <property type="match status" value="1"/>
</dbReference>
<dbReference type="RefSeq" id="WP_138240221.1">
    <property type="nucleotide sequence ID" value="NZ_VBRY01000016.1"/>
</dbReference>
<feature type="modified residue" description="4-aspartylphosphate" evidence="1">
    <location>
        <position position="62"/>
    </location>
</feature>
<dbReference type="PANTHER" id="PTHR43228">
    <property type="entry name" value="TWO-COMPONENT RESPONSE REGULATOR"/>
    <property type="match status" value="1"/>
</dbReference>
<keyword evidence="1" id="KW-0597">Phosphoprotein</keyword>
<keyword evidence="4" id="KW-1185">Reference proteome</keyword>
<organism evidence="3 4">
    <name type="scientific">Mariprofundus erugo</name>
    <dbReference type="NCBI Taxonomy" id="2528639"/>
    <lineage>
        <taxon>Bacteria</taxon>
        <taxon>Pseudomonadati</taxon>
        <taxon>Pseudomonadota</taxon>
        <taxon>Candidatius Mariprofundia</taxon>
        <taxon>Mariprofundales</taxon>
        <taxon>Mariprofundaceae</taxon>
        <taxon>Mariprofundus</taxon>
    </lineage>
</organism>
<dbReference type="Proteomes" id="UP000306585">
    <property type="component" value="Unassembled WGS sequence"/>
</dbReference>
<comment type="caution">
    <text evidence="3">The sequence shown here is derived from an EMBL/GenBank/DDBJ whole genome shotgun (WGS) entry which is preliminary data.</text>
</comment>
<dbReference type="InterPro" id="IPR052048">
    <property type="entry name" value="ST_Response_Regulator"/>
</dbReference>
<gene>
    <name evidence="3" type="ORF">FEF65_12815</name>
</gene>
<name>A0A5R9GQM3_9PROT</name>